<gene>
    <name evidence="1" type="ORF">FRZ06_19715</name>
</gene>
<accession>A0ACD1AFX3</accession>
<dbReference type="Proteomes" id="UP000594014">
    <property type="component" value="Chromosome"/>
</dbReference>
<name>A0ACD1AFX3_9FIRM</name>
<evidence type="ECO:0000313" key="1">
    <source>
        <dbReference type="EMBL" id="QOX65423.1"/>
    </source>
</evidence>
<organism evidence="1 2">
    <name type="scientific">Anoxybacterium hadale</name>
    <dbReference type="NCBI Taxonomy" id="3408580"/>
    <lineage>
        <taxon>Bacteria</taxon>
        <taxon>Bacillati</taxon>
        <taxon>Bacillota</taxon>
        <taxon>Clostridia</taxon>
        <taxon>Peptostreptococcales</taxon>
        <taxon>Anaerovoracaceae</taxon>
        <taxon>Anoxybacterium</taxon>
    </lineage>
</organism>
<evidence type="ECO:0000313" key="2">
    <source>
        <dbReference type="Proteomes" id="UP000594014"/>
    </source>
</evidence>
<keyword evidence="2" id="KW-1185">Reference proteome</keyword>
<sequence>MAYFNLFYMFFKIGMFSFGGGYAMLPLIFQSVQDFGIMSAAEFSRLVAISQVTPGPIAVNAATFVGFQYRGYLGAAVATAGVALPSLLLILITMHFMKIFQENQSVDAVLKGIRPATVGLIASAVIFLAENSILNGPVFTQDLFTNYREHINLLPMVFFLATIVLAGKFKISPIKLTLLAGLIGAVVIR</sequence>
<protein>
    <submittedName>
        <fullName evidence="1">Chromate transporter</fullName>
    </submittedName>
</protein>
<dbReference type="EMBL" id="CP042469">
    <property type="protein sequence ID" value="QOX65423.1"/>
    <property type="molecule type" value="Genomic_DNA"/>
</dbReference>
<proteinExistence type="predicted"/>
<reference evidence="1" key="1">
    <citation type="submission" date="2019-08" db="EMBL/GenBank/DDBJ databases">
        <title>Genome sequence of Clostridiales bacterium MT110.</title>
        <authorList>
            <person name="Cao J."/>
        </authorList>
    </citation>
    <scope>NUCLEOTIDE SEQUENCE</scope>
    <source>
        <strain evidence="1">MT110</strain>
    </source>
</reference>